<dbReference type="AlphaFoldDB" id="R8W213"/>
<gene>
    <name evidence="2" type="ORF">HMPREF1526_01888</name>
</gene>
<proteinExistence type="predicted"/>
<feature type="region of interest" description="Disordered" evidence="1">
    <location>
        <begin position="93"/>
        <end position="124"/>
    </location>
</feature>
<dbReference type="eggNOG" id="ENOG5032Y6X">
    <property type="taxonomic scope" value="Bacteria"/>
</dbReference>
<dbReference type="EMBL" id="AQOB01000006">
    <property type="protein sequence ID" value="EOQ37197.1"/>
    <property type="molecule type" value="Genomic_DNA"/>
</dbReference>
<dbReference type="RefSeq" id="WP_016148022.1">
    <property type="nucleotide sequence ID" value="NZ_KB976104.1"/>
</dbReference>
<accession>R8W213</accession>
<dbReference type="OrthoDB" id="2989906at2"/>
<name>R8W213_9FIRM</name>
<evidence type="ECO:0000256" key="1">
    <source>
        <dbReference type="SAM" id="MobiDB-lite"/>
    </source>
</evidence>
<dbReference type="HOGENOM" id="CLU_164779_0_0_9"/>
<sequence length="124" mass="13820">MDRTTKETRRQSYDAVLPKREKRCRLILETLGGRQMTASEITEELVASGQIPYFNRNYVAPRLTEMKQMGILETVGRRKATRSDATEAVWARAQQVKEADRQAAAPADNPATGPEQMTLLGPGA</sequence>
<keyword evidence="3" id="KW-1185">Reference proteome</keyword>
<comment type="caution">
    <text evidence="2">The sequence shown here is derived from an EMBL/GenBank/DDBJ whole genome shotgun (WGS) entry which is preliminary data.</text>
</comment>
<evidence type="ECO:0008006" key="4">
    <source>
        <dbReference type="Google" id="ProtNLM"/>
    </source>
</evidence>
<organism evidence="2 3">
    <name type="scientific">Butyricicoccus pullicaecorum 1.2</name>
    <dbReference type="NCBI Taxonomy" id="1203606"/>
    <lineage>
        <taxon>Bacteria</taxon>
        <taxon>Bacillati</taxon>
        <taxon>Bacillota</taxon>
        <taxon>Clostridia</taxon>
        <taxon>Eubacteriales</taxon>
        <taxon>Butyricicoccaceae</taxon>
        <taxon>Butyricicoccus</taxon>
    </lineage>
</organism>
<dbReference type="Proteomes" id="UP000013981">
    <property type="component" value="Unassembled WGS sequence"/>
</dbReference>
<dbReference type="PATRIC" id="fig|1203606.4.peg.1839"/>
<protein>
    <recommendedName>
        <fullName evidence="4">DNA gyrase</fullName>
    </recommendedName>
</protein>
<evidence type="ECO:0000313" key="2">
    <source>
        <dbReference type="EMBL" id="EOQ37197.1"/>
    </source>
</evidence>
<reference evidence="2 3" key="1">
    <citation type="submission" date="2013-01" db="EMBL/GenBank/DDBJ databases">
        <title>The Genome Sequence of Butyricicoccus pullicaecorum 1.2.</title>
        <authorList>
            <consortium name="The Broad Institute Genome Sequencing Platform"/>
            <person name="Earl A."/>
            <person name="Ward D."/>
            <person name="Feldgarden M."/>
            <person name="Gevers D."/>
            <person name="Van Immerseel F."/>
            <person name="Eeckhaut V."/>
            <person name="Walker B."/>
            <person name="Young S.K."/>
            <person name="Zeng Q."/>
            <person name="Gargeya S."/>
            <person name="Fitzgerald M."/>
            <person name="Haas B."/>
            <person name="Abouelleil A."/>
            <person name="Alvarado L."/>
            <person name="Arachchi H.M."/>
            <person name="Berlin A.M."/>
            <person name="Chapman S.B."/>
            <person name="Dewar J."/>
            <person name="Goldberg J."/>
            <person name="Griggs A."/>
            <person name="Gujja S."/>
            <person name="Hansen M."/>
            <person name="Howarth C."/>
            <person name="Imamovic A."/>
            <person name="Larimer J."/>
            <person name="McCowan C."/>
            <person name="Murphy C."/>
            <person name="Neiman D."/>
            <person name="Pearson M."/>
            <person name="Priest M."/>
            <person name="Roberts A."/>
            <person name="Saif S."/>
            <person name="Shea T."/>
            <person name="Sisk P."/>
            <person name="Sykes S."/>
            <person name="Wortman J."/>
            <person name="Nusbaum C."/>
            <person name="Birren B."/>
        </authorList>
    </citation>
    <scope>NUCLEOTIDE SEQUENCE [LARGE SCALE GENOMIC DNA]</scope>
    <source>
        <strain evidence="2 3">1.2</strain>
    </source>
</reference>
<evidence type="ECO:0000313" key="3">
    <source>
        <dbReference type="Proteomes" id="UP000013981"/>
    </source>
</evidence>